<evidence type="ECO:0000313" key="4">
    <source>
        <dbReference type="Proteomes" id="UP000198683"/>
    </source>
</evidence>
<feature type="compositionally biased region" description="Low complexity" evidence="1">
    <location>
        <begin position="44"/>
        <end position="54"/>
    </location>
</feature>
<organism evidence="3 4">
    <name type="scientific">Nonomuraea maritima</name>
    <dbReference type="NCBI Taxonomy" id="683260"/>
    <lineage>
        <taxon>Bacteria</taxon>
        <taxon>Bacillati</taxon>
        <taxon>Actinomycetota</taxon>
        <taxon>Actinomycetes</taxon>
        <taxon>Streptosporangiales</taxon>
        <taxon>Streptosporangiaceae</taxon>
        <taxon>Nonomuraea</taxon>
    </lineage>
</organism>
<feature type="chain" id="PRO_5039553078" evidence="2">
    <location>
        <begin position="32"/>
        <end position="175"/>
    </location>
</feature>
<dbReference type="Gene3D" id="3.10.450.50">
    <property type="match status" value="1"/>
</dbReference>
<dbReference type="PROSITE" id="PS51257">
    <property type="entry name" value="PROKAR_LIPOPROTEIN"/>
    <property type="match status" value="1"/>
</dbReference>
<gene>
    <name evidence="3" type="ORF">SAMN05421874_11219</name>
</gene>
<evidence type="ECO:0000313" key="3">
    <source>
        <dbReference type="EMBL" id="SDK85472.1"/>
    </source>
</evidence>
<feature type="signal peptide" evidence="2">
    <location>
        <begin position="1"/>
        <end position="31"/>
    </location>
</feature>
<name>A0A1G9FAN5_9ACTN</name>
<evidence type="ECO:0000256" key="2">
    <source>
        <dbReference type="SAM" id="SignalP"/>
    </source>
</evidence>
<proteinExistence type="predicted"/>
<reference evidence="3 4" key="1">
    <citation type="submission" date="2016-10" db="EMBL/GenBank/DDBJ databases">
        <authorList>
            <person name="de Groot N.N."/>
        </authorList>
    </citation>
    <scope>NUCLEOTIDE SEQUENCE [LARGE SCALE GENOMIC DNA]</scope>
    <source>
        <strain evidence="3 4">CGMCC 4.5681</strain>
    </source>
</reference>
<dbReference type="Pfam" id="PF12893">
    <property type="entry name" value="Lumazine_bd_2"/>
    <property type="match status" value="1"/>
</dbReference>
<sequence length="175" mass="18572">MSKHSQARTLLLAAIFPALLVTGCSSGTTQAMQGAASPAPPMESPDMSPSDMSPTQGTPTGGAEARSVVQNFFDALKSGNVDKIIESFSRDAIVAWDGQATAEGTEAIRTLFKDQVKDADKQGSHAIDEARAAGPENAIVRATSKQGEETMRELFVLAREGNQWKISELMTNKTS</sequence>
<keyword evidence="2" id="KW-0732">Signal</keyword>
<accession>A0A1G9FAN5</accession>
<feature type="region of interest" description="Disordered" evidence="1">
    <location>
        <begin position="29"/>
        <end position="63"/>
    </location>
</feature>
<dbReference type="InterPro" id="IPR039437">
    <property type="entry name" value="FrzH/put_lumazine-bd"/>
</dbReference>
<dbReference type="EMBL" id="FNFB01000012">
    <property type="protein sequence ID" value="SDK85472.1"/>
    <property type="molecule type" value="Genomic_DNA"/>
</dbReference>
<keyword evidence="4" id="KW-1185">Reference proteome</keyword>
<dbReference type="OrthoDB" id="6491893at2"/>
<dbReference type="AlphaFoldDB" id="A0A1G9FAN5"/>
<evidence type="ECO:0000256" key="1">
    <source>
        <dbReference type="SAM" id="MobiDB-lite"/>
    </source>
</evidence>
<dbReference type="InterPro" id="IPR032710">
    <property type="entry name" value="NTF2-like_dom_sf"/>
</dbReference>
<protein>
    <submittedName>
        <fullName evidence="3">Putative lumazine-binding</fullName>
    </submittedName>
</protein>
<dbReference type="Proteomes" id="UP000198683">
    <property type="component" value="Unassembled WGS sequence"/>
</dbReference>
<dbReference type="SUPFAM" id="SSF54427">
    <property type="entry name" value="NTF2-like"/>
    <property type="match status" value="1"/>
</dbReference>